<feature type="non-terminal residue" evidence="2">
    <location>
        <position position="347"/>
    </location>
</feature>
<feature type="transmembrane region" description="Helical" evidence="1">
    <location>
        <begin position="127"/>
        <end position="147"/>
    </location>
</feature>
<accession>A0AA39P951</accession>
<sequence length="347" mass="38325">MFNILPDLDAGLNSGIFYSLLYGVYTGIAAITLGNIFMNENQSIGRATVTVLSLLHIFTTINFAFNWAFICSMFINHGQSLGTKYLVVSSPSMTTVVMGVTSAMCTILADSTMIWRCWVAWGRRWRTILLPVVFLVSATVFKGRATYKQYTIPGESHTFDLMLYSSFVLATTLWCTSLTIYRIIVLVRAAGSLRACRHVIVILVESYAIYSIPLAFYMAFYACGNVALNYFDVLAVISRGIAPTLFVGRVAAGYTRLDNCWEESVMSSLHFDGSQSLASTCEDAATTVMLDLEAQGEINDEYGHCVWTSSEGETTSTEGIMHGDVLKAEMERQDDDPNAIVVVSRDL</sequence>
<proteinExistence type="predicted"/>
<protein>
    <submittedName>
        <fullName evidence="2">Uncharacterized protein</fullName>
    </submittedName>
</protein>
<keyword evidence="1" id="KW-0812">Transmembrane</keyword>
<gene>
    <name evidence="2" type="ORF">IW261DRAFT_1607927</name>
</gene>
<dbReference type="AlphaFoldDB" id="A0AA39P951"/>
<organism evidence="2 3">
    <name type="scientific">Armillaria novae-zelandiae</name>
    <dbReference type="NCBI Taxonomy" id="153914"/>
    <lineage>
        <taxon>Eukaryota</taxon>
        <taxon>Fungi</taxon>
        <taxon>Dikarya</taxon>
        <taxon>Basidiomycota</taxon>
        <taxon>Agaricomycotina</taxon>
        <taxon>Agaricomycetes</taxon>
        <taxon>Agaricomycetidae</taxon>
        <taxon>Agaricales</taxon>
        <taxon>Marasmiineae</taxon>
        <taxon>Physalacriaceae</taxon>
        <taxon>Armillaria</taxon>
    </lineage>
</organism>
<feature type="transmembrane region" description="Helical" evidence="1">
    <location>
        <begin position="49"/>
        <end position="75"/>
    </location>
</feature>
<comment type="caution">
    <text evidence="2">The sequence shown here is derived from an EMBL/GenBank/DDBJ whole genome shotgun (WGS) entry which is preliminary data.</text>
</comment>
<feature type="transmembrane region" description="Helical" evidence="1">
    <location>
        <begin position="16"/>
        <end position="37"/>
    </location>
</feature>
<keyword evidence="1" id="KW-1133">Transmembrane helix</keyword>
<feature type="transmembrane region" description="Helical" evidence="1">
    <location>
        <begin position="199"/>
        <end position="220"/>
    </location>
</feature>
<dbReference type="EMBL" id="JAUEPR010000011">
    <property type="protein sequence ID" value="KAK0479600.1"/>
    <property type="molecule type" value="Genomic_DNA"/>
</dbReference>
<name>A0AA39P951_9AGAR</name>
<evidence type="ECO:0000256" key="1">
    <source>
        <dbReference type="SAM" id="Phobius"/>
    </source>
</evidence>
<dbReference type="Proteomes" id="UP001175227">
    <property type="component" value="Unassembled WGS sequence"/>
</dbReference>
<feature type="transmembrane region" description="Helical" evidence="1">
    <location>
        <begin position="95"/>
        <end position="115"/>
    </location>
</feature>
<keyword evidence="1" id="KW-0472">Membrane</keyword>
<reference evidence="2" key="1">
    <citation type="submission" date="2023-06" db="EMBL/GenBank/DDBJ databases">
        <authorList>
            <consortium name="Lawrence Berkeley National Laboratory"/>
            <person name="Ahrendt S."/>
            <person name="Sahu N."/>
            <person name="Indic B."/>
            <person name="Wong-Bajracharya J."/>
            <person name="Merenyi Z."/>
            <person name="Ke H.-M."/>
            <person name="Monk M."/>
            <person name="Kocsube S."/>
            <person name="Drula E."/>
            <person name="Lipzen A."/>
            <person name="Balint B."/>
            <person name="Henrissat B."/>
            <person name="Andreopoulos B."/>
            <person name="Martin F.M."/>
            <person name="Harder C.B."/>
            <person name="Rigling D."/>
            <person name="Ford K.L."/>
            <person name="Foster G.D."/>
            <person name="Pangilinan J."/>
            <person name="Papanicolaou A."/>
            <person name="Barry K."/>
            <person name="LaButti K."/>
            <person name="Viragh M."/>
            <person name="Koriabine M."/>
            <person name="Yan M."/>
            <person name="Riley R."/>
            <person name="Champramary S."/>
            <person name="Plett K.L."/>
            <person name="Tsai I.J."/>
            <person name="Slot J."/>
            <person name="Sipos G."/>
            <person name="Plett J."/>
            <person name="Nagy L.G."/>
            <person name="Grigoriev I.V."/>
        </authorList>
    </citation>
    <scope>NUCLEOTIDE SEQUENCE</scope>
    <source>
        <strain evidence="2">ICMP 16352</strain>
    </source>
</reference>
<feature type="transmembrane region" description="Helical" evidence="1">
    <location>
        <begin position="167"/>
        <end position="187"/>
    </location>
</feature>
<evidence type="ECO:0000313" key="2">
    <source>
        <dbReference type="EMBL" id="KAK0479600.1"/>
    </source>
</evidence>
<keyword evidence="3" id="KW-1185">Reference proteome</keyword>
<evidence type="ECO:0000313" key="3">
    <source>
        <dbReference type="Proteomes" id="UP001175227"/>
    </source>
</evidence>